<keyword evidence="2" id="KW-1185">Reference proteome</keyword>
<sequence length="136" mass="15884">MLQYDTDFGKIFYCIYTLHKSQLICLDRKSKLKDMLITFDDKMMALLTSLPQLNEHQVQEHLLLIADSQQDSNPNIDFELSEENFSIKSSHTQQQQTRALKPKQIIIEKSTFKLVNKTQLQYTARSSKRTATQKLT</sequence>
<dbReference type="Proteomes" id="UP000692954">
    <property type="component" value="Unassembled WGS sequence"/>
</dbReference>
<evidence type="ECO:0000313" key="1">
    <source>
        <dbReference type="EMBL" id="CAD8106196.1"/>
    </source>
</evidence>
<evidence type="ECO:0000313" key="2">
    <source>
        <dbReference type="Proteomes" id="UP000692954"/>
    </source>
</evidence>
<gene>
    <name evidence="1" type="ORF">PSON_ATCC_30995.1.T0860083</name>
</gene>
<dbReference type="AlphaFoldDB" id="A0A8S1PSV0"/>
<name>A0A8S1PSV0_9CILI</name>
<accession>A0A8S1PSV0</accession>
<protein>
    <submittedName>
        <fullName evidence="1">Uncharacterized protein</fullName>
    </submittedName>
</protein>
<comment type="caution">
    <text evidence="1">The sequence shown here is derived from an EMBL/GenBank/DDBJ whole genome shotgun (WGS) entry which is preliminary data.</text>
</comment>
<proteinExistence type="predicted"/>
<organism evidence="1 2">
    <name type="scientific">Paramecium sonneborni</name>
    <dbReference type="NCBI Taxonomy" id="65129"/>
    <lineage>
        <taxon>Eukaryota</taxon>
        <taxon>Sar</taxon>
        <taxon>Alveolata</taxon>
        <taxon>Ciliophora</taxon>
        <taxon>Intramacronucleata</taxon>
        <taxon>Oligohymenophorea</taxon>
        <taxon>Peniculida</taxon>
        <taxon>Parameciidae</taxon>
        <taxon>Paramecium</taxon>
    </lineage>
</organism>
<dbReference type="EMBL" id="CAJJDN010000086">
    <property type="protein sequence ID" value="CAD8106196.1"/>
    <property type="molecule type" value="Genomic_DNA"/>
</dbReference>
<dbReference type="OrthoDB" id="291251at2759"/>
<reference evidence="1" key="1">
    <citation type="submission" date="2021-01" db="EMBL/GenBank/DDBJ databases">
        <authorList>
            <consortium name="Genoscope - CEA"/>
            <person name="William W."/>
        </authorList>
    </citation>
    <scope>NUCLEOTIDE SEQUENCE</scope>
</reference>